<feature type="non-terminal residue" evidence="3">
    <location>
        <position position="1"/>
    </location>
</feature>
<protein>
    <recommendedName>
        <fullName evidence="2">PH domain-containing protein</fullName>
    </recommendedName>
</protein>
<feature type="region of interest" description="Disordered" evidence="1">
    <location>
        <begin position="27"/>
        <end position="61"/>
    </location>
</feature>
<organism evidence="3">
    <name type="scientific">Clastoptera arizonana</name>
    <name type="common">Arizona spittle bug</name>
    <dbReference type="NCBI Taxonomy" id="38151"/>
    <lineage>
        <taxon>Eukaryota</taxon>
        <taxon>Metazoa</taxon>
        <taxon>Ecdysozoa</taxon>
        <taxon>Arthropoda</taxon>
        <taxon>Hexapoda</taxon>
        <taxon>Insecta</taxon>
        <taxon>Pterygota</taxon>
        <taxon>Neoptera</taxon>
        <taxon>Paraneoptera</taxon>
        <taxon>Hemiptera</taxon>
        <taxon>Auchenorrhyncha</taxon>
        <taxon>Cercopoidea</taxon>
        <taxon>Clastopteridae</taxon>
        <taxon>Clastoptera</taxon>
    </lineage>
</organism>
<dbReference type="AlphaFoldDB" id="A0A1B6DEN2"/>
<dbReference type="CDD" id="cd00821">
    <property type="entry name" value="PH"/>
    <property type="match status" value="1"/>
</dbReference>
<dbReference type="PROSITE" id="PS50003">
    <property type="entry name" value="PH_DOMAIN"/>
    <property type="match status" value="1"/>
</dbReference>
<evidence type="ECO:0000256" key="1">
    <source>
        <dbReference type="SAM" id="MobiDB-lite"/>
    </source>
</evidence>
<evidence type="ECO:0000259" key="2">
    <source>
        <dbReference type="PROSITE" id="PS50003"/>
    </source>
</evidence>
<name>A0A1B6DEN2_9HEMI</name>
<evidence type="ECO:0000313" key="3">
    <source>
        <dbReference type="EMBL" id="JAS24092.1"/>
    </source>
</evidence>
<reference evidence="3" key="1">
    <citation type="submission" date="2015-12" db="EMBL/GenBank/DDBJ databases">
        <title>De novo transcriptome assembly of four potential Pierce s Disease insect vectors from Arizona vineyards.</title>
        <authorList>
            <person name="Tassone E.E."/>
        </authorList>
    </citation>
    <scope>NUCLEOTIDE SEQUENCE</scope>
</reference>
<gene>
    <name evidence="3" type="ORF">g.11213</name>
</gene>
<dbReference type="InterPro" id="IPR001849">
    <property type="entry name" value="PH_domain"/>
</dbReference>
<proteinExistence type="predicted"/>
<sequence>LGTSRGEKVHWLLAQSEEEVNDWMTAISNTLPPPPQPPDEVLNNKTDETNNTTTPLQSSENYIYPSQIITPDGNQPYNTRHETTGQTCLLEQNSELNTGLIIAPALSNWGYGLGWGWTDPYLRDIDLDLSTHVDSYNGYGDDGDFGMDCSGDFGF</sequence>
<feature type="domain" description="PH" evidence="2">
    <location>
        <begin position="1"/>
        <end position="32"/>
    </location>
</feature>
<accession>A0A1B6DEN2</accession>
<dbReference type="EMBL" id="GEDC01013206">
    <property type="protein sequence ID" value="JAS24092.1"/>
    <property type="molecule type" value="Transcribed_RNA"/>
</dbReference>